<proteinExistence type="predicted"/>
<dbReference type="Proteomes" id="UP001055439">
    <property type="component" value="Chromosome 5"/>
</dbReference>
<accession>A0A9E7K4Z6</accession>
<protein>
    <submittedName>
        <fullName evidence="1">Uncharacterized protein</fullName>
    </submittedName>
</protein>
<dbReference type="AlphaFoldDB" id="A0A9E7K4Z6"/>
<evidence type="ECO:0000313" key="2">
    <source>
        <dbReference type="Proteomes" id="UP001055439"/>
    </source>
</evidence>
<dbReference type="EMBL" id="CP097507">
    <property type="protein sequence ID" value="URE04714.1"/>
    <property type="molecule type" value="Genomic_DNA"/>
</dbReference>
<name>A0A9E7K4Z6_9LILI</name>
<gene>
    <name evidence="1" type="ORF">MUK42_20922</name>
</gene>
<reference evidence="1" key="1">
    <citation type="submission" date="2022-05" db="EMBL/GenBank/DDBJ databases">
        <title>The Musa troglodytarum L. genome provides insights into the mechanism of non-climacteric behaviour and enrichment of carotenoids.</title>
        <authorList>
            <person name="Wang J."/>
        </authorList>
    </citation>
    <scope>NUCLEOTIDE SEQUENCE</scope>
    <source>
        <tissue evidence="1">Leaf</tissue>
    </source>
</reference>
<sequence length="81" mass="9659">MTVRKFTQSLCLIDFCTPSRKFKILTIPNLFVIRKLYNLSFAKKHDGHKVYAKSMFDRFLCKVSEIYNIYHSELIKPRNIV</sequence>
<keyword evidence="2" id="KW-1185">Reference proteome</keyword>
<organism evidence="1 2">
    <name type="scientific">Musa troglodytarum</name>
    <name type="common">fe'i banana</name>
    <dbReference type="NCBI Taxonomy" id="320322"/>
    <lineage>
        <taxon>Eukaryota</taxon>
        <taxon>Viridiplantae</taxon>
        <taxon>Streptophyta</taxon>
        <taxon>Embryophyta</taxon>
        <taxon>Tracheophyta</taxon>
        <taxon>Spermatophyta</taxon>
        <taxon>Magnoliopsida</taxon>
        <taxon>Liliopsida</taxon>
        <taxon>Zingiberales</taxon>
        <taxon>Musaceae</taxon>
        <taxon>Musa</taxon>
    </lineage>
</organism>
<evidence type="ECO:0000313" key="1">
    <source>
        <dbReference type="EMBL" id="URE04714.1"/>
    </source>
</evidence>